<feature type="domain" description="RCK N-terminal" evidence="2">
    <location>
        <begin position="342"/>
        <end position="450"/>
    </location>
</feature>
<accession>A0A6G4U8K0</accession>
<keyword evidence="1" id="KW-1133">Transmembrane helix</keyword>
<dbReference type="GO" id="GO:0006813">
    <property type="term" value="P:potassium ion transport"/>
    <property type="evidence" value="ECO:0007669"/>
    <property type="project" value="InterPro"/>
</dbReference>
<keyword evidence="1" id="KW-0812">Transmembrane</keyword>
<dbReference type="Proteomes" id="UP000481583">
    <property type="component" value="Unassembled WGS sequence"/>
</dbReference>
<keyword evidence="1" id="KW-0472">Membrane</keyword>
<dbReference type="SUPFAM" id="SSF51735">
    <property type="entry name" value="NAD(P)-binding Rossmann-fold domains"/>
    <property type="match status" value="2"/>
</dbReference>
<dbReference type="RefSeq" id="WP_165242618.1">
    <property type="nucleotide sequence ID" value="NZ_JAAKZV010000213.1"/>
</dbReference>
<dbReference type="PANTHER" id="PTHR43833">
    <property type="entry name" value="POTASSIUM CHANNEL PROTEIN 2-RELATED-RELATED"/>
    <property type="match status" value="1"/>
</dbReference>
<reference evidence="3 4" key="1">
    <citation type="submission" date="2020-02" db="EMBL/GenBank/DDBJ databases">
        <title>Whole-genome analyses of novel actinobacteria.</title>
        <authorList>
            <person name="Sahin N."/>
        </authorList>
    </citation>
    <scope>NUCLEOTIDE SEQUENCE [LARGE SCALE GENOMIC DNA]</scope>
    <source>
        <strain evidence="3 4">A7024</strain>
    </source>
</reference>
<name>A0A6G4U8K0_9ACTN</name>
<dbReference type="AlphaFoldDB" id="A0A6G4U8K0"/>
<protein>
    <submittedName>
        <fullName evidence="3">Potassium transporter TrkA</fullName>
    </submittedName>
</protein>
<sequence>MTVRPDQIPPARPPLPSGHLVVCGDDALAEAIADELRDAYRTDVHLLQDPPDDRAFGGAGVRRAAALALVYDDDQTNVHAALRARRLNPDLRLVIRLYNRKLGDYLQELLDPPVGADGAGAEAYTTVLSDADTATPALVAAAVTGTTKVISAAGVLLRAAERAPVAVGPQPEPALCTLALLPVPGREAEGPRLLPDEQEAAEAADVGRRTVVLEAVAPAEAERVAPSWRPARMGLPLRSLLSRRLGWTVAALVGAVGVLALVSSLVVGESPLHSAYLSILDLFGINDPALGEGPGRQVLQLLSGLVGLLLLPVLVAAALEALGTFRTATTLRRPPRGITGHVVLLGLGKIGTRVLNGLHDLGIPVVCVEADPAARGVAVARRLHVPTVIGDVTDDEVMAATRARHAQALLAVTSDDSTNLEAVLGARAQNPSLRAVLRIRDDAFATAVYRTLRDRHPFGQTRSRSVSKLAASSFAGAMMGRQIIGAIGVERRVLVLASVEVAGHPEFEDRTVAEAFRPGSWRVVALNLATGEKDLVWAPHPGYVLQAGDGVVLAATRQGLGDLLGRRREPQP</sequence>
<evidence type="ECO:0000313" key="4">
    <source>
        <dbReference type="Proteomes" id="UP000481583"/>
    </source>
</evidence>
<dbReference type="EMBL" id="JAAKZV010000213">
    <property type="protein sequence ID" value="NGN68559.1"/>
    <property type="molecule type" value="Genomic_DNA"/>
</dbReference>
<feature type="transmembrane region" description="Helical" evidence="1">
    <location>
        <begin position="298"/>
        <end position="323"/>
    </location>
</feature>
<evidence type="ECO:0000313" key="3">
    <source>
        <dbReference type="EMBL" id="NGN68559.1"/>
    </source>
</evidence>
<keyword evidence="4" id="KW-1185">Reference proteome</keyword>
<dbReference type="InterPro" id="IPR036291">
    <property type="entry name" value="NAD(P)-bd_dom_sf"/>
</dbReference>
<gene>
    <name evidence="3" type="ORF">G5C51_32265</name>
</gene>
<dbReference type="Pfam" id="PF02254">
    <property type="entry name" value="TrkA_N"/>
    <property type="match status" value="2"/>
</dbReference>
<dbReference type="InterPro" id="IPR050721">
    <property type="entry name" value="Trk_Ktr_HKT_K-transport"/>
</dbReference>
<evidence type="ECO:0000259" key="2">
    <source>
        <dbReference type="Pfam" id="PF02254"/>
    </source>
</evidence>
<dbReference type="PANTHER" id="PTHR43833:SF11">
    <property type="entry name" value="VOLTAGE-GATED POTASSIUM CHANNEL KCH"/>
    <property type="match status" value="1"/>
</dbReference>
<feature type="transmembrane region" description="Helical" evidence="1">
    <location>
        <begin position="245"/>
        <end position="267"/>
    </location>
</feature>
<feature type="domain" description="RCK N-terminal" evidence="2">
    <location>
        <begin position="32"/>
        <end position="109"/>
    </location>
</feature>
<organism evidence="3 4">
    <name type="scientific">Streptomyces coryli</name>
    <dbReference type="NCBI Taxonomy" id="1128680"/>
    <lineage>
        <taxon>Bacteria</taxon>
        <taxon>Bacillati</taxon>
        <taxon>Actinomycetota</taxon>
        <taxon>Actinomycetes</taxon>
        <taxon>Kitasatosporales</taxon>
        <taxon>Streptomycetaceae</taxon>
        <taxon>Streptomyces</taxon>
    </lineage>
</organism>
<dbReference type="Gene3D" id="3.40.50.720">
    <property type="entry name" value="NAD(P)-binding Rossmann-like Domain"/>
    <property type="match status" value="2"/>
</dbReference>
<evidence type="ECO:0000256" key="1">
    <source>
        <dbReference type="SAM" id="Phobius"/>
    </source>
</evidence>
<dbReference type="InterPro" id="IPR003148">
    <property type="entry name" value="RCK_N"/>
</dbReference>
<comment type="caution">
    <text evidence="3">The sequence shown here is derived from an EMBL/GenBank/DDBJ whole genome shotgun (WGS) entry which is preliminary data.</text>
</comment>
<proteinExistence type="predicted"/>